<evidence type="ECO:0000256" key="7">
    <source>
        <dbReference type="ARBA" id="ARBA00023237"/>
    </source>
</evidence>
<evidence type="ECO:0000256" key="3">
    <source>
        <dbReference type="ARBA" id="ARBA00022448"/>
    </source>
</evidence>
<dbReference type="GO" id="GO:1990281">
    <property type="term" value="C:efflux pump complex"/>
    <property type="evidence" value="ECO:0007669"/>
    <property type="project" value="TreeGrafter"/>
</dbReference>
<keyword evidence="6" id="KW-0472">Membrane</keyword>
<evidence type="ECO:0000256" key="2">
    <source>
        <dbReference type="ARBA" id="ARBA00007613"/>
    </source>
</evidence>
<proteinExistence type="inferred from homology"/>
<dbReference type="AlphaFoldDB" id="B4S7Y7"/>
<name>B4S7Y7_PROA2</name>
<evidence type="ECO:0000313" key="9">
    <source>
        <dbReference type="EMBL" id="ACF46174.1"/>
    </source>
</evidence>
<dbReference type="PANTHER" id="PTHR30026:SF20">
    <property type="entry name" value="OUTER MEMBRANE PROTEIN TOLC"/>
    <property type="match status" value="1"/>
</dbReference>
<keyword evidence="5" id="KW-0812">Transmembrane</keyword>
<feature type="signal peptide" evidence="8">
    <location>
        <begin position="1"/>
        <end position="40"/>
    </location>
</feature>
<protein>
    <submittedName>
        <fullName evidence="9">Outer membrane efflux protein</fullName>
    </submittedName>
</protein>
<comment type="subcellular location">
    <subcellularLocation>
        <location evidence="1">Cell outer membrane</location>
    </subcellularLocation>
</comment>
<dbReference type="KEGG" id="paa:Paes_1145"/>
<dbReference type="Pfam" id="PF02321">
    <property type="entry name" value="OEP"/>
    <property type="match status" value="2"/>
</dbReference>
<keyword evidence="7" id="KW-0998">Cell outer membrane</keyword>
<evidence type="ECO:0000313" key="10">
    <source>
        <dbReference type="Proteomes" id="UP000002725"/>
    </source>
</evidence>
<accession>B4S7Y7</accession>
<evidence type="ECO:0000256" key="5">
    <source>
        <dbReference type="ARBA" id="ARBA00022692"/>
    </source>
</evidence>
<dbReference type="PANTHER" id="PTHR30026">
    <property type="entry name" value="OUTER MEMBRANE PROTEIN TOLC"/>
    <property type="match status" value="1"/>
</dbReference>
<dbReference type="GO" id="GO:0015562">
    <property type="term" value="F:efflux transmembrane transporter activity"/>
    <property type="evidence" value="ECO:0007669"/>
    <property type="project" value="InterPro"/>
</dbReference>
<gene>
    <name evidence="9" type="ordered locus">Paes_1145</name>
</gene>
<dbReference type="HOGENOM" id="CLU_012817_10_6_10"/>
<organism evidence="9 10">
    <name type="scientific">Prosthecochloris aestuarii (strain DSM 271 / SK 413)</name>
    <dbReference type="NCBI Taxonomy" id="290512"/>
    <lineage>
        <taxon>Bacteria</taxon>
        <taxon>Pseudomonadati</taxon>
        <taxon>Chlorobiota</taxon>
        <taxon>Chlorobiia</taxon>
        <taxon>Chlorobiales</taxon>
        <taxon>Chlorobiaceae</taxon>
        <taxon>Prosthecochloris</taxon>
    </lineage>
</organism>
<keyword evidence="3" id="KW-0813">Transport</keyword>
<dbReference type="STRING" id="290512.Paes_1145"/>
<sequence>MFTCRTMTTMQRKDHMIFYRRYRMALLTLLFFIAASAAQAGEVLTWDACVNEALLNQPDLLSSRASIDEAGATRRITASSGLPQVQAGLSATQSGTTEGSGSSSSSFSYWLSASQLLYDGGSTSSLIAGADESINAARYRYGTVSSEVRFALRTAFVDLLKAQELVGLAGEIAERRKKNVRLLQLRYNAGREHIGSLRRAEADMAEAAFEVAQAERALVLARSKLASALGRDQRSVVSVKGSFKASESLVSTPQFSVLARQNPQVQQLEAVERSARHDLDASRHAFAPALSLTSSVGRSSFDQLPVDALDWNAGFSVSIPIIEGGSGRANVAKALAALNNKAGQEQSGYLQVLDTLEESWKNFQDASENVGVQKKFLEAAAERSTIANAQYSNGLISFDDWVIIEDNLVSSKKSYLNAEAELLLAEAQWMKAKGVTLHE</sequence>
<dbReference type="InterPro" id="IPR003423">
    <property type="entry name" value="OMP_efflux"/>
</dbReference>
<dbReference type="Gene3D" id="1.20.1600.10">
    <property type="entry name" value="Outer membrane efflux proteins (OEP)"/>
    <property type="match status" value="1"/>
</dbReference>
<keyword evidence="10" id="KW-1185">Reference proteome</keyword>
<evidence type="ECO:0000256" key="1">
    <source>
        <dbReference type="ARBA" id="ARBA00004442"/>
    </source>
</evidence>
<reference evidence="9" key="1">
    <citation type="submission" date="2008-06" db="EMBL/GenBank/DDBJ databases">
        <title>Complete sequence of chromosome of Prosthecochloris aestuarii DSM 271.</title>
        <authorList>
            <consortium name="US DOE Joint Genome Institute"/>
            <person name="Lucas S."/>
            <person name="Copeland A."/>
            <person name="Lapidus A."/>
            <person name="Glavina del Rio T."/>
            <person name="Dalin E."/>
            <person name="Tice H."/>
            <person name="Bruce D."/>
            <person name="Goodwin L."/>
            <person name="Pitluck S."/>
            <person name="Schmutz J."/>
            <person name="Larimer F."/>
            <person name="Land M."/>
            <person name="Hauser L."/>
            <person name="Kyrpides N."/>
            <person name="Anderson I."/>
            <person name="Liu Z."/>
            <person name="Li T."/>
            <person name="Zhao F."/>
            <person name="Overmann J."/>
            <person name="Bryant D.A."/>
            <person name="Richardson P."/>
        </authorList>
    </citation>
    <scope>NUCLEOTIDE SEQUENCE [LARGE SCALE GENOMIC DNA]</scope>
    <source>
        <strain evidence="9">DSM 271</strain>
    </source>
</reference>
<dbReference type="GO" id="GO:0009279">
    <property type="term" value="C:cell outer membrane"/>
    <property type="evidence" value="ECO:0007669"/>
    <property type="project" value="UniProtKB-SubCell"/>
</dbReference>
<comment type="similarity">
    <text evidence="2">Belongs to the outer membrane factor (OMF) (TC 1.B.17) family.</text>
</comment>
<dbReference type="Proteomes" id="UP000002725">
    <property type="component" value="Chromosome"/>
</dbReference>
<feature type="chain" id="PRO_5002825778" evidence="8">
    <location>
        <begin position="41"/>
        <end position="439"/>
    </location>
</feature>
<dbReference type="RefSeq" id="WP_012505709.1">
    <property type="nucleotide sequence ID" value="NC_011059.1"/>
</dbReference>
<dbReference type="GO" id="GO:0015288">
    <property type="term" value="F:porin activity"/>
    <property type="evidence" value="ECO:0007669"/>
    <property type="project" value="TreeGrafter"/>
</dbReference>
<evidence type="ECO:0000256" key="4">
    <source>
        <dbReference type="ARBA" id="ARBA00022452"/>
    </source>
</evidence>
<evidence type="ECO:0000256" key="6">
    <source>
        <dbReference type="ARBA" id="ARBA00023136"/>
    </source>
</evidence>
<dbReference type="SUPFAM" id="SSF56954">
    <property type="entry name" value="Outer membrane efflux proteins (OEP)"/>
    <property type="match status" value="1"/>
</dbReference>
<keyword evidence="8" id="KW-0732">Signal</keyword>
<dbReference type="eggNOG" id="COG1538">
    <property type="taxonomic scope" value="Bacteria"/>
</dbReference>
<dbReference type="InterPro" id="IPR051906">
    <property type="entry name" value="TolC-like"/>
</dbReference>
<evidence type="ECO:0000256" key="8">
    <source>
        <dbReference type="SAM" id="SignalP"/>
    </source>
</evidence>
<keyword evidence="4" id="KW-1134">Transmembrane beta strand</keyword>
<dbReference type="EMBL" id="CP001108">
    <property type="protein sequence ID" value="ACF46174.1"/>
    <property type="molecule type" value="Genomic_DNA"/>
</dbReference>